<protein>
    <recommendedName>
        <fullName evidence="3">DUF2946 domain-containing protein</fullName>
    </recommendedName>
</protein>
<evidence type="ECO:0000313" key="2">
    <source>
        <dbReference type="Proteomes" id="UP000056968"/>
    </source>
</evidence>
<keyword evidence="2" id="KW-1185">Reference proteome</keyword>
<organism evidence="1 2">
    <name type="scientific">Sphingobium baderi</name>
    <dbReference type="NCBI Taxonomy" id="1332080"/>
    <lineage>
        <taxon>Bacteria</taxon>
        <taxon>Pseudomonadati</taxon>
        <taxon>Pseudomonadota</taxon>
        <taxon>Alphaproteobacteria</taxon>
        <taxon>Sphingomonadales</taxon>
        <taxon>Sphingomonadaceae</taxon>
        <taxon>Sphingobium</taxon>
    </lineage>
</organism>
<name>A0A0S3EVR9_9SPHN</name>
<dbReference type="KEGG" id="sbd:ATN00_03490"/>
<sequence>MPVARLRRLCDDRSSKIGYRSIMVRRGFILLWMIVASLTAASVVHANETAPSSIIECSGYVHSDGDADQSQGDADKAIPHHHGSCHGAASLLPRAIVPILFDIKAAPKSAAMSKALGRWTPGPDLRPPIA</sequence>
<dbReference type="STRING" id="1332080.ATN00_03490"/>
<dbReference type="AlphaFoldDB" id="A0A0S3EVR9"/>
<reference evidence="1 2" key="1">
    <citation type="submission" date="2015-11" db="EMBL/GenBank/DDBJ databases">
        <title>A Two-component Flavoprotein Monooxygenase System MeaXY Responsible for para-Hydroxylation of 2-Methyl-6-ethylaniline and 2,6-Diethylaniline in Sphingobium baderi DE-13.</title>
        <authorList>
            <person name="Cheng M."/>
            <person name="Meng Q."/>
            <person name="Yang Y."/>
            <person name="Chu C."/>
            <person name="Yan X."/>
            <person name="He J."/>
            <person name="Li S."/>
        </authorList>
    </citation>
    <scope>NUCLEOTIDE SEQUENCE [LARGE SCALE GENOMIC DNA]</scope>
    <source>
        <strain evidence="1 2">DE-13</strain>
    </source>
</reference>
<accession>A0A0S3EVR9</accession>
<proteinExistence type="predicted"/>
<evidence type="ECO:0008006" key="3">
    <source>
        <dbReference type="Google" id="ProtNLM"/>
    </source>
</evidence>
<dbReference type="EMBL" id="CP013264">
    <property type="protein sequence ID" value="ALR19508.1"/>
    <property type="molecule type" value="Genomic_DNA"/>
</dbReference>
<gene>
    <name evidence="1" type="ORF">ATN00_03490</name>
</gene>
<dbReference type="Proteomes" id="UP000056968">
    <property type="component" value="Chromosome"/>
</dbReference>
<evidence type="ECO:0000313" key="1">
    <source>
        <dbReference type="EMBL" id="ALR19508.1"/>
    </source>
</evidence>